<dbReference type="RefSeq" id="WP_231827005.1">
    <property type="nucleotide sequence ID" value="NZ_CP087880.1"/>
</dbReference>
<evidence type="ECO:0000313" key="2">
    <source>
        <dbReference type="EMBL" id="UGS40108.1"/>
    </source>
</evidence>
<dbReference type="Proteomes" id="UP001199659">
    <property type="component" value="Chromosome"/>
</dbReference>
<keyword evidence="3" id="KW-1185">Reference proteome</keyword>
<reference evidence="2 3" key="1">
    <citation type="journal article" date="2022" name="Int. J. Syst. Evol. Microbiol.">
        <title>Pseudocitrobacter corydidari sp. nov., isolated from the Asian emerald cockroach Corydidarum magnifica.</title>
        <authorList>
            <person name="Guzman J."/>
            <person name="Poehlein A."/>
            <person name="Glaeser S.P."/>
            <person name="Schwengers O."/>
            <person name="Blom J."/>
            <person name="Hollensteiner J."/>
            <person name="Kampfer P."/>
            <person name="Vilcinskas A."/>
        </authorList>
    </citation>
    <scope>NUCLEOTIDE SEQUENCE [LARGE SCALE GENOMIC DNA]</scope>
    <source>
        <strain evidence="2">G163CM</strain>
    </source>
</reference>
<evidence type="ECO:0000256" key="1">
    <source>
        <dbReference type="SAM" id="SignalP"/>
    </source>
</evidence>
<accession>A0ABY3S1K4</accession>
<evidence type="ECO:0000313" key="3">
    <source>
        <dbReference type="Proteomes" id="UP001199659"/>
    </source>
</evidence>
<name>A0ABY3S1K4_9ENTR</name>
<feature type="signal peptide" evidence="1">
    <location>
        <begin position="1"/>
        <end position="22"/>
    </location>
</feature>
<organism evidence="2 3">
    <name type="scientific">Pseudocitrobacter corydidari</name>
    <dbReference type="NCBI Taxonomy" id="2891570"/>
    <lineage>
        <taxon>Bacteria</taxon>
        <taxon>Pseudomonadati</taxon>
        <taxon>Pseudomonadota</taxon>
        <taxon>Gammaproteobacteria</taxon>
        <taxon>Enterobacterales</taxon>
        <taxon>Enterobacteriaceae</taxon>
        <taxon>Pseudocitrobacter</taxon>
    </lineage>
</organism>
<keyword evidence="1" id="KW-0732">Signal</keyword>
<proteinExistence type="predicted"/>
<gene>
    <name evidence="2" type="ORF">G163CM_08010</name>
</gene>
<sequence>MYKFMRVIFIVVSCFAMNNSFAFSETNTKISITKIDKSVFSGNNFEGSADAEVKACNKWKLTPAAIKKIYQLSEVCETSNSGQFCRSVPPDFNWMPCDIDGELIDDGVAWHFSINAAGMSVWRNEQQEITKG</sequence>
<dbReference type="EMBL" id="CP087880">
    <property type="protein sequence ID" value="UGS40108.1"/>
    <property type="molecule type" value="Genomic_DNA"/>
</dbReference>
<feature type="chain" id="PRO_5045739191" evidence="1">
    <location>
        <begin position="23"/>
        <end position="132"/>
    </location>
</feature>
<protein>
    <submittedName>
        <fullName evidence="2">Uncharacterized protein</fullName>
    </submittedName>
</protein>